<feature type="domain" description="PEF-CTERM protein sorting" evidence="2">
    <location>
        <begin position="144"/>
        <end position="168"/>
    </location>
</feature>
<protein>
    <submittedName>
        <fullName evidence="3">PEF-CTERM sorting domain-containing protein</fullName>
    </submittedName>
</protein>
<sequence>MKRVLITMLIVVALLPLMTIGAADGVIPWDGNGAPDGGTVLCDSTAYPTSDAVGFDIEAEGIMQWNLANSDGLTEENVTLMVNGVEFDAFSKTGSVIKFFTPYYEGLTPTPDINVTYIGPAPTTTPVLTISHYCEDGGIIILEVPEFPLIAVPIAAIVGLAFFFQRRKE</sequence>
<proteinExistence type="predicted"/>
<dbReference type="EMBL" id="CP133594">
    <property type="protein sequence ID" value="WMW22181.1"/>
    <property type="molecule type" value="Genomic_DNA"/>
</dbReference>
<organism evidence="3 4">
    <name type="scientific">Methanolobus mangrovi</name>
    <dbReference type="NCBI Taxonomy" id="3072977"/>
    <lineage>
        <taxon>Archaea</taxon>
        <taxon>Methanobacteriati</taxon>
        <taxon>Methanobacteriota</taxon>
        <taxon>Stenosarchaea group</taxon>
        <taxon>Methanomicrobia</taxon>
        <taxon>Methanosarcinales</taxon>
        <taxon>Methanosarcinaceae</taxon>
        <taxon>Methanolobus</taxon>
    </lineage>
</organism>
<accession>A0AA51UI86</accession>
<dbReference type="RefSeq" id="WP_309307976.1">
    <property type="nucleotide sequence ID" value="NZ_CP133594.1"/>
</dbReference>
<dbReference type="KEGG" id="mmav:RE476_12545"/>
<dbReference type="GeneID" id="84230984"/>
<keyword evidence="4" id="KW-1185">Reference proteome</keyword>
<feature type="transmembrane region" description="Helical" evidence="1">
    <location>
        <begin position="147"/>
        <end position="164"/>
    </location>
</feature>
<keyword evidence="1" id="KW-0472">Membrane</keyword>
<gene>
    <name evidence="3" type="ORF">RE476_12545</name>
</gene>
<evidence type="ECO:0000313" key="4">
    <source>
        <dbReference type="Proteomes" id="UP001183006"/>
    </source>
</evidence>
<dbReference type="InterPro" id="IPR017474">
    <property type="entry name" value="PEF_CTERM_C"/>
</dbReference>
<keyword evidence="1" id="KW-0812">Transmembrane</keyword>
<reference evidence="3" key="1">
    <citation type="submission" date="2023-08" db="EMBL/GenBank/DDBJ databases">
        <title>Methanolobus mangrovi sp. nov. and Methanolobus sediminis sp. nov, two novel methylotrophic methanogens isolated from mangrove sediments in China.</title>
        <authorList>
            <person name="Zhou J."/>
        </authorList>
    </citation>
    <scope>NUCLEOTIDE SEQUENCE</scope>
    <source>
        <strain evidence="3">FTZ2</strain>
    </source>
</reference>
<name>A0AA51UI86_9EURY</name>
<dbReference type="Pfam" id="PF26596">
    <property type="entry name" value="PEF-CTERM_ARCH"/>
    <property type="match status" value="1"/>
</dbReference>
<evidence type="ECO:0000256" key="1">
    <source>
        <dbReference type="SAM" id="Phobius"/>
    </source>
</evidence>
<evidence type="ECO:0000313" key="3">
    <source>
        <dbReference type="EMBL" id="WMW22181.1"/>
    </source>
</evidence>
<evidence type="ECO:0000259" key="2">
    <source>
        <dbReference type="Pfam" id="PF26596"/>
    </source>
</evidence>
<dbReference type="Proteomes" id="UP001183006">
    <property type="component" value="Chromosome"/>
</dbReference>
<dbReference type="AlphaFoldDB" id="A0AA51UI86"/>
<dbReference type="NCBIfam" id="TIGR03024">
    <property type="entry name" value="arch_PEF_CTERM"/>
    <property type="match status" value="1"/>
</dbReference>
<keyword evidence="1" id="KW-1133">Transmembrane helix</keyword>